<organism evidence="1 2">
    <name type="scientific">Caldicellulosiruptor hydrothermalis (strain DSM 18901 / VKM B-2411 / 108)</name>
    <dbReference type="NCBI Taxonomy" id="632292"/>
    <lineage>
        <taxon>Bacteria</taxon>
        <taxon>Bacillati</taxon>
        <taxon>Bacillota</taxon>
        <taxon>Bacillota incertae sedis</taxon>
        <taxon>Caldicellulosiruptorales</taxon>
        <taxon>Caldicellulosiruptoraceae</taxon>
        <taxon>Caldicellulosiruptor</taxon>
    </lineage>
</organism>
<dbReference type="KEGG" id="chd:Calhy_1795"/>
<reference evidence="1 2" key="2">
    <citation type="journal article" date="2011" name="J. Bacteriol.">
        <title>Complete genome sequences for the anaerobic, extremely thermophilic plant biomass-degrading bacteria Caldicellulosiruptor hydrothermalis, Caldicellulosiruptor kristjanssonii, Caldicellulosiruptor kronotskyensis, Caldicellulosiruptor owensenis, and Caldicellulosiruptor lactoaceticus.</title>
        <authorList>
            <person name="Blumer-Schuette S.E."/>
            <person name="Ozdemir I."/>
            <person name="Mistry D."/>
            <person name="Lucas S."/>
            <person name="Lapidus A."/>
            <person name="Cheng J.F."/>
            <person name="Goodwin L.A."/>
            <person name="Pitluck S."/>
            <person name="Land M.L."/>
            <person name="Hauser L.J."/>
            <person name="Woyke T."/>
            <person name="Mikhailova N."/>
            <person name="Pati A."/>
            <person name="Kyrpides N.C."/>
            <person name="Ivanova N."/>
            <person name="Detter J.C."/>
            <person name="Walston-Davenport K."/>
            <person name="Han S."/>
            <person name="Adams M.W."/>
            <person name="Kelly R.M."/>
        </authorList>
    </citation>
    <scope>NUCLEOTIDE SEQUENCE [LARGE SCALE GENOMIC DNA]</scope>
    <source>
        <strain evidence="2">DSM 18901 / VKM B-2411 / 108</strain>
    </source>
</reference>
<dbReference type="HOGENOM" id="CLU_2205169_0_0_9"/>
<dbReference type="Proteomes" id="UP000006890">
    <property type="component" value="Chromosome"/>
</dbReference>
<dbReference type="AlphaFoldDB" id="E4QD13"/>
<accession>E4QD13</accession>
<evidence type="ECO:0000313" key="2">
    <source>
        <dbReference type="Proteomes" id="UP000006890"/>
    </source>
</evidence>
<keyword evidence="2" id="KW-1185">Reference proteome</keyword>
<gene>
    <name evidence="1" type="ordered locus">Calhy_1795</name>
</gene>
<name>E4QD13_CALH1</name>
<reference key="1">
    <citation type="submission" date="2010-09" db="EMBL/GenBank/DDBJ databases">
        <title>Complete sequence of Caldicellulosiruptor hydrothermalis 108.</title>
        <authorList>
            <consortium name="US DOE Joint Genome Institute"/>
            <person name="Lucas S."/>
            <person name="Copeland A."/>
            <person name="Lapidus A."/>
            <person name="Cheng J.-F."/>
            <person name="Bruce D."/>
            <person name="Goodwin L."/>
            <person name="Pitluck S."/>
            <person name="Davenport K."/>
            <person name="Detter J.C."/>
            <person name="Han C."/>
            <person name="Tapia R."/>
            <person name="Land M."/>
            <person name="Hauser L."/>
            <person name="Chang Y.-J."/>
            <person name="Jeffries C."/>
            <person name="Kyrpides N."/>
            <person name="Ivanova N."/>
            <person name="Mikhailova N."/>
            <person name="Blumer-Schuette S.E."/>
            <person name="Kelly R.M."/>
            <person name="Woyke T."/>
        </authorList>
    </citation>
    <scope>NUCLEOTIDE SEQUENCE</scope>
    <source>
        <strain>108</strain>
    </source>
</reference>
<protein>
    <submittedName>
        <fullName evidence="1">Uncharacterized protein</fullName>
    </submittedName>
</protein>
<proteinExistence type="predicted"/>
<evidence type="ECO:0000313" key="1">
    <source>
        <dbReference type="EMBL" id="ADQ07507.1"/>
    </source>
</evidence>
<dbReference type="EMBL" id="CP002219">
    <property type="protein sequence ID" value="ADQ07507.1"/>
    <property type="molecule type" value="Genomic_DNA"/>
</dbReference>
<dbReference type="STRING" id="632292.Calhy_1795"/>
<sequence>MQNNVRTFLIDIKTNFKIQNNYNEFVSKLKNYNKTLNVAYIPELYHFENNKFRIIVQRGKELILSCLVYNYENQYLKVFLDQNSTTSITYCKSINVPITDYFCQIEI</sequence>